<name>G8DCX2_PHAVU</name>
<sequence>MTQFCENSYMICYKDWVFTSYGLSGLRDAWRLLRSVLVNGSPTEEFYPMRGLRQRDPLAPFLFLLVAEGFSGLDRQAIKSNMLTGVKVRGDEVDSCLLWFANDTVFKCEDSFSNVFTLKAILRCFELASRLKINFHKSMLAGVNVVRNNLECYSKCLNCNLMMIPFKYMGIEVGANLRKKEFWEPIVNKLSARLSAWKGRFLSLAERICLIKLVLIALPMFYLSFYRAPESIYNRLICIQRRFLWGWGKENRPHGSVGIMSANLWRKEVGEVGEWEESVWKWRPRWRHARFEWESIQEEEMVRLISTGSLSREVQDVQKWGGDVSGEFTVDSANKCLASFSGEAKAFPNAMMTAWRVLLDRLLTMSSLIRREVRVSSPLCLLCEEMEKNAQHLFLECVVAQRVWSLCFRQHKLGSEAELPPSKVNDPTEGRSFGRVYACFPVLVAVGLRVVSVLEFWLLLGALDSRKQGFGSS</sequence>
<evidence type="ECO:0000313" key="2">
    <source>
        <dbReference type="EMBL" id="AER13162.1"/>
    </source>
</evidence>
<dbReference type="PANTHER" id="PTHR33116">
    <property type="entry name" value="REVERSE TRANSCRIPTASE ZINC-BINDING DOMAIN-CONTAINING PROTEIN-RELATED-RELATED"/>
    <property type="match status" value="1"/>
</dbReference>
<dbReference type="PANTHER" id="PTHR33116:SF78">
    <property type="entry name" value="OS12G0587133 PROTEIN"/>
    <property type="match status" value="1"/>
</dbReference>
<evidence type="ECO:0000259" key="1">
    <source>
        <dbReference type="Pfam" id="PF13966"/>
    </source>
</evidence>
<dbReference type="AlphaFoldDB" id="G8DCX2"/>
<protein>
    <submittedName>
        <fullName evidence="2">Putative retrotransposon</fullName>
    </submittedName>
</protein>
<feature type="domain" description="Reverse transcriptase zinc-binding" evidence="1">
    <location>
        <begin position="339"/>
        <end position="404"/>
    </location>
</feature>
<proteinExistence type="predicted"/>
<reference evidence="2" key="1">
    <citation type="submission" date="2010-11" db="EMBL/GenBank/DDBJ databases">
        <title>Evolution of the Rpp4 Asian soybean rust resistance locus in legumes.</title>
        <authorList>
            <person name="Freeman B.C."/>
            <person name="Lincoln L.M."/>
            <person name="Graham M.A."/>
        </authorList>
    </citation>
    <scope>NUCLEOTIDE SEQUENCE</scope>
</reference>
<dbReference type="InterPro" id="IPR026960">
    <property type="entry name" value="RVT-Znf"/>
</dbReference>
<organism evidence="2">
    <name type="scientific">Phaseolus vulgaris</name>
    <name type="common">Kidney bean</name>
    <name type="synonym">French bean</name>
    <dbReference type="NCBI Taxonomy" id="3885"/>
    <lineage>
        <taxon>Eukaryota</taxon>
        <taxon>Viridiplantae</taxon>
        <taxon>Streptophyta</taxon>
        <taxon>Embryophyta</taxon>
        <taxon>Tracheophyta</taxon>
        <taxon>Spermatophyta</taxon>
        <taxon>Magnoliopsida</taxon>
        <taxon>eudicotyledons</taxon>
        <taxon>Gunneridae</taxon>
        <taxon>Pentapetalae</taxon>
        <taxon>rosids</taxon>
        <taxon>fabids</taxon>
        <taxon>Fabales</taxon>
        <taxon>Fabaceae</taxon>
        <taxon>Papilionoideae</taxon>
        <taxon>50 kb inversion clade</taxon>
        <taxon>NPAAA clade</taxon>
        <taxon>indigoferoid/millettioid clade</taxon>
        <taxon>Phaseoleae</taxon>
        <taxon>Phaseolus</taxon>
    </lineage>
</organism>
<accession>G8DCX2</accession>
<dbReference type="Pfam" id="PF13966">
    <property type="entry name" value="zf-RVT"/>
    <property type="match status" value="1"/>
</dbReference>
<dbReference type="EMBL" id="HQ632856">
    <property type="protein sequence ID" value="AER13162.1"/>
    <property type="molecule type" value="Genomic_DNA"/>
</dbReference>